<dbReference type="InterPro" id="IPR025400">
    <property type="entry name" value="Lin1244/Lin1753-like_N"/>
</dbReference>
<dbReference type="Proteomes" id="UP000184204">
    <property type="component" value="Unassembled WGS sequence"/>
</dbReference>
<dbReference type="InterPro" id="IPR006343">
    <property type="entry name" value="DnaB/C_C"/>
</dbReference>
<accession>A0A0X1U6X6</accession>
<dbReference type="RefSeq" id="WP_066048721.1">
    <property type="nucleotide sequence ID" value="NZ_CP014223.1"/>
</dbReference>
<gene>
    <name evidence="5" type="ORF">CPRO_10860</name>
    <name evidence="6" type="ORF">SAMN02745151_02143</name>
</gene>
<dbReference type="Proteomes" id="UP000068026">
    <property type="component" value="Chromosome"/>
</dbReference>
<organism evidence="6 8">
    <name type="scientific">Anaerotignum propionicum DSM 1682</name>
    <dbReference type="NCBI Taxonomy" id="991789"/>
    <lineage>
        <taxon>Bacteria</taxon>
        <taxon>Bacillati</taxon>
        <taxon>Bacillota</taxon>
        <taxon>Clostridia</taxon>
        <taxon>Lachnospirales</taxon>
        <taxon>Anaerotignaceae</taxon>
        <taxon>Anaerotignum</taxon>
    </lineage>
</organism>
<dbReference type="KEGG" id="cpro:CPRO_10860"/>
<evidence type="ECO:0000313" key="6">
    <source>
        <dbReference type="EMBL" id="SHE90237.1"/>
    </source>
</evidence>
<evidence type="ECO:0000313" key="8">
    <source>
        <dbReference type="Proteomes" id="UP000184204"/>
    </source>
</evidence>
<dbReference type="PANTHER" id="PTHR39196">
    <property type="entry name" value="PRIMOSOME, DNAD SUBUNIT"/>
    <property type="match status" value="1"/>
</dbReference>
<reference evidence="7" key="2">
    <citation type="submission" date="2016-01" db="EMBL/GenBank/DDBJ databases">
        <authorList>
            <person name="Poehlein A."/>
            <person name="Schlien K."/>
            <person name="Gottschalk G."/>
            <person name="Buckel W."/>
            <person name="Daniel R."/>
        </authorList>
    </citation>
    <scope>NUCLEOTIDE SEQUENCE [LARGE SCALE GENOMIC DNA]</scope>
    <source>
        <strain evidence="7">X2</strain>
    </source>
</reference>
<dbReference type="EMBL" id="FQUA01000010">
    <property type="protein sequence ID" value="SHE90237.1"/>
    <property type="molecule type" value="Genomic_DNA"/>
</dbReference>
<feature type="region of interest" description="Disordered" evidence="2">
    <location>
        <begin position="143"/>
        <end position="186"/>
    </location>
</feature>
<dbReference type="InterPro" id="IPR034829">
    <property type="entry name" value="DnaD-like_sf"/>
</dbReference>
<dbReference type="SUPFAM" id="SSF158499">
    <property type="entry name" value="DnaD domain-like"/>
    <property type="match status" value="1"/>
</dbReference>
<evidence type="ECO:0000313" key="5">
    <source>
        <dbReference type="EMBL" id="AMJ40681.1"/>
    </source>
</evidence>
<proteinExistence type="inferred from homology"/>
<evidence type="ECO:0000256" key="1">
    <source>
        <dbReference type="ARBA" id="ARBA00093462"/>
    </source>
</evidence>
<reference evidence="5 7" key="1">
    <citation type="journal article" date="2016" name="Genome Announc.">
        <title>Complete Genome Sequence of the Amino Acid-Fermenting Clostridium propionicum X2 (DSM 1682).</title>
        <authorList>
            <person name="Poehlein A."/>
            <person name="Schlien K."/>
            <person name="Chowdhury N.P."/>
            <person name="Gottschalk G."/>
            <person name="Buckel W."/>
            <person name="Daniel R."/>
        </authorList>
    </citation>
    <scope>NUCLEOTIDE SEQUENCE [LARGE SCALE GENOMIC DNA]</scope>
    <source>
        <strain evidence="5 7">X2</strain>
    </source>
</reference>
<dbReference type="PANTHER" id="PTHR39196:SF1">
    <property type="entry name" value="PRIMOSOME, DNAD SUBUNIT"/>
    <property type="match status" value="1"/>
</dbReference>
<evidence type="ECO:0000313" key="7">
    <source>
        <dbReference type="Proteomes" id="UP000068026"/>
    </source>
</evidence>
<feature type="domain" description="Lin1244/Lin1753-like N-terminal" evidence="4">
    <location>
        <begin position="11"/>
        <end position="103"/>
    </location>
</feature>
<dbReference type="Gene3D" id="1.10.10.630">
    <property type="entry name" value="DnaD domain-like"/>
    <property type="match status" value="1"/>
</dbReference>
<sequence>MARPIKKGLMYFPFDVDFFSDKKIKALKVRYNGDGVMFYLYMLTEIYREGYYIRWDEDSEDNAMNDLNLSEGFIKQVMAFFFSRSLLTSILVNGDTVITSPAIQRRYQEACKGLKRQIDVNCEIWLLGTDETASFIKLTHNEDKSNKNSRLPEKNHSLSEKNHTKEMKGNETKLHDTKQNDDNNAVDGSAIFKKNFGYSPTDAEKERLSLLLSQNDSEIVEYALFQSAEKNKKTLAYAMGVLKNLAKEGVTNMEQLAEYHMRTGKV</sequence>
<dbReference type="Pfam" id="PF14297">
    <property type="entry name" value="Lin1244_N"/>
    <property type="match status" value="1"/>
</dbReference>
<name>A0A0X1U6X6_ANAPI</name>
<comment type="similarity">
    <text evidence="1">Belongs to the DnaB/DnaD family.</text>
</comment>
<reference evidence="6" key="4">
    <citation type="submission" date="2016-11" db="EMBL/GenBank/DDBJ databases">
        <authorList>
            <person name="Varghese N."/>
            <person name="Submissions S."/>
        </authorList>
    </citation>
    <scope>NUCLEOTIDE SEQUENCE</scope>
    <source>
        <strain evidence="6">DSM 1682</strain>
    </source>
</reference>
<feature type="domain" description="DnaB/C C-terminal" evidence="3">
    <location>
        <begin position="191"/>
        <end position="259"/>
    </location>
</feature>
<dbReference type="NCBIfam" id="TIGR01446">
    <property type="entry name" value="DnaD_dom"/>
    <property type="match status" value="1"/>
</dbReference>
<dbReference type="Pfam" id="PF07261">
    <property type="entry name" value="DnaB_2"/>
    <property type="match status" value="1"/>
</dbReference>
<dbReference type="EMBL" id="CP014223">
    <property type="protein sequence ID" value="AMJ40681.1"/>
    <property type="molecule type" value="Genomic_DNA"/>
</dbReference>
<evidence type="ECO:0000259" key="4">
    <source>
        <dbReference type="Pfam" id="PF14297"/>
    </source>
</evidence>
<dbReference type="OrthoDB" id="1047417at2"/>
<dbReference type="AlphaFoldDB" id="A0A0X1U6X6"/>
<protein>
    <submittedName>
        <fullName evidence="6">DnaD and phage-associated domain-containing protein</fullName>
    </submittedName>
    <submittedName>
        <fullName evidence="5">Replication initiation and membrane attachment</fullName>
    </submittedName>
</protein>
<evidence type="ECO:0000256" key="2">
    <source>
        <dbReference type="SAM" id="MobiDB-lite"/>
    </source>
</evidence>
<keyword evidence="7" id="KW-1185">Reference proteome</keyword>
<evidence type="ECO:0000259" key="3">
    <source>
        <dbReference type="Pfam" id="PF07261"/>
    </source>
</evidence>
<feature type="compositionally biased region" description="Basic and acidic residues" evidence="2">
    <location>
        <begin position="143"/>
        <end position="181"/>
    </location>
</feature>
<reference evidence="8" key="3">
    <citation type="submission" date="2016-11" db="EMBL/GenBank/DDBJ databases">
        <authorList>
            <person name="Jaros S."/>
            <person name="Januszkiewicz K."/>
            <person name="Wedrychowicz H."/>
        </authorList>
    </citation>
    <scope>NUCLEOTIDE SEQUENCE [LARGE SCALE GENOMIC DNA]</scope>
    <source>
        <strain evidence="8">DSM 1682</strain>
    </source>
</reference>